<dbReference type="GO" id="GO:0006351">
    <property type="term" value="P:DNA-templated transcription"/>
    <property type="evidence" value="ECO:0007669"/>
    <property type="project" value="InterPro"/>
</dbReference>
<dbReference type="PANTHER" id="PTHR47782:SF1">
    <property type="entry name" value="PYRIMIDINE PATHWAY REGULATORY PROTEIN 1"/>
    <property type="match status" value="1"/>
</dbReference>
<evidence type="ECO:0000313" key="11">
    <source>
        <dbReference type="Proteomes" id="UP001201262"/>
    </source>
</evidence>
<keyword evidence="6" id="KW-0804">Transcription</keyword>
<feature type="region of interest" description="Disordered" evidence="8">
    <location>
        <begin position="621"/>
        <end position="666"/>
    </location>
</feature>
<proteinExistence type="predicted"/>
<keyword evidence="5" id="KW-0238">DNA-binding</keyword>
<dbReference type="CDD" id="cd00067">
    <property type="entry name" value="GAL4"/>
    <property type="match status" value="1"/>
</dbReference>
<dbReference type="AlphaFoldDB" id="A0AAD4Q1W2"/>
<evidence type="ECO:0000256" key="5">
    <source>
        <dbReference type="ARBA" id="ARBA00023125"/>
    </source>
</evidence>
<dbReference type="InterPro" id="IPR007219">
    <property type="entry name" value="XnlR_reg_dom"/>
</dbReference>
<dbReference type="InterPro" id="IPR001138">
    <property type="entry name" value="Zn2Cys6_DnaBD"/>
</dbReference>
<dbReference type="SUPFAM" id="SSF57701">
    <property type="entry name" value="Zn2/Cys6 DNA-binding domain"/>
    <property type="match status" value="1"/>
</dbReference>
<dbReference type="GO" id="GO:0045944">
    <property type="term" value="P:positive regulation of transcription by RNA polymerase II"/>
    <property type="evidence" value="ECO:0007669"/>
    <property type="project" value="TreeGrafter"/>
</dbReference>
<feature type="region of interest" description="Disordered" evidence="8">
    <location>
        <begin position="144"/>
        <end position="192"/>
    </location>
</feature>
<dbReference type="CDD" id="cd12148">
    <property type="entry name" value="fungal_TF_MHR"/>
    <property type="match status" value="1"/>
</dbReference>
<evidence type="ECO:0000256" key="4">
    <source>
        <dbReference type="ARBA" id="ARBA00023015"/>
    </source>
</evidence>
<evidence type="ECO:0000256" key="8">
    <source>
        <dbReference type="SAM" id="MobiDB-lite"/>
    </source>
</evidence>
<dbReference type="SMART" id="SM00906">
    <property type="entry name" value="Fungal_trans"/>
    <property type="match status" value="1"/>
</dbReference>
<accession>A0AAD4Q1W2</accession>
<dbReference type="GeneID" id="70252253"/>
<dbReference type="GO" id="GO:0005634">
    <property type="term" value="C:nucleus"/>
    <property type="evidence" value="ECO:0007669"/>
    <property type="project" value="UniProtKB-SubCell"/>
</dbReference>
<dbReference type="GO" id="GO:0000981">
    <property type="term" value="F:DNA-binding transcription factor activity, RNA polymerase II-specific"/>
    <property type="evidence" value="ECO:0007669"/>
    <property type="project" value="InterPro"/>
</dbReference>
<keyword evidence="3" id="KW-0862">Zinc</keyword>
<sequence length="855" mass="96939">MSFNYHTLPACNRCRKRKSRCDIGRPLCGPCKAAGTHCEFMHATTGQIISRSYIYQLETQLGRLEAENNARYENNDEQISSTDNKHLREQCADSSEKGANSDGGEGSKAHADLIMLGEVDGDAHFLGLSSGIHLARAVLESAAAQKKDTSHDNDAGLSSLADEDSRDKVQPNHSLNQGRSSEPTSVSSQQRQLPSREVVASLIEIFFSRCQFPYAILEKDELIKEVAELYDYSSLQPHSSNFSLEQSTPSLDQIKTRFMLYMVLAIALLSGVDGKQPEELVVARAKSYYSNAIVKLTDIIQSKDERSLQCLLLFLFYSLQHSTSAPIWYISGLSVRMCIDLGLHTERAISLNHGSVSREESKKAMDRKRRLFWTTYSLDQTFSLILGRPFAFKHGRTDVEYPSMTLHESQRAQFIHWLQLQELQNEIISQLYLSKGDWDGKQDAATMNCNNPQNDFLESMERKLNQWKDHGLEISSLEKYSHDWWTFWYFNTILLLKRPSPRNPVSTDKHMLSCYSAAISIIQIAFVQLDHDIRSMTFTWSDVHHVIMAGITFLFTLWDFPEARVQARKDILAVRACLGQLRVVIDKVSIRWPQIGRTQQVLKALTRDTIEFLEYGKGSKERRGRSSMQRTGHVHAEHRDSFQELPGDSMQPLDVSNHYSPASLHDRNIIQSEAHKSDPKMFRRNIYLSPHSPLSTHSITLPHTQLTHNLSQEKTTCTLPAGVEGITTPATWSNHNIDQTNTSDRYAHAEFSSLNDGNSDNNITDQQSLWDDHSSTLFPGNNGWVELPWDSSSNHDFLSFDMMGLGLASRFNYLDLFGNFSTNEQAFPYNISADNLIPSQGSYKSALNFQRSPNP</sequence>
<feature type="compositionally biased region" description="Polar residues" evidence="8">
    <location>
        <begin position="171"/>
        <end position="192"/>
    </location>
</feature>
<dbReference type="GO" id="GO:0008270">
    <property type="term" value="F:zinc ion binding"/>
    <property type="evidence" value="ECO:0007669"/>
    <property type="project" value="InterPro"/>
</dbReference>
<dbReference type="GO" id="GO:0043565">
    <property type="term" value="F:sequence-specific DNA binding"/>
    <property type="evidence" value="ECO:0007669"/>
    <property type="project" value="TreeGrafter"/>
</dbReference>
<dbReference type="Pfam" id="PF04082">
    <property type="entry name" value="Fungal_trans"/>
    <property type="match status" value="1"/>
</dbReference>
<dbReference type="Gene3D" id="4.10.240.10">
    <property type="entry name" value="Zn(2)-C6 fungal-type DNA-binding domain"/>
    <property type="match status" value="1"/>
</dbReference>
<keyword evidence="11" id="KW-1185">Reference proteome</keyword>
<evidence type="ECO:0000259" key="9">
    <source>
        <dbReference type="PROSITE" id="PS50048"/>
    </source>
</evidence>
<feature type="region of interest" description="Disordered" evidence="8">
    <location>
        <begin position="68"/>
        <end position="107"/>
    </location>
</feature>
<dbReference type="Pfam" id="PF00172">
    <property type="entry name" value="Zn_clus"/>
    <property type="match status" value="1"/>
</dbReference>
<evidence type="ECO:0000256" key="1">
    <source>
        <dbReference type="ARBA" id="ARBA00004123"/>
    </source>
</evidence>
<evidence type="ECO:0000256" key="6">
    <source>
        <dbReference type="ARBA" id="ARBA00023163"/>
    </source>
</evidence>
<reference evidence="10" key="1">
    <citation type="submission" date="2021-12" db="EMBL/GenBank/DDBJ databases">
        <title>Convergent genome expansion in fungi linked to evolution of root-endophyte symbiosis.</title>
        <authorList>
            <consortium name="DOE Joint Genome Institute"/>
            <person name="Ke Y.-H."/>
            <person name="Bonito G."/>
            <person name="Liao H.-L."/>
            <person name="Looney B."/>
            <person name="Rojas-Flechas A."/>
            <person name="Nash J."/>
            <person name="Hameed K."/>
            <person name="Schadt C."/>
            <person name="Martin F."/>
            <person name="Crous P.W."/>
            <person name="Miettinen O."/>
            <person name="Magnuson J.K."/>
            <person name="Labbe J."/>
            <person name="Jacobson D."/>
            <person name="Doktycz M.J."/>
            <person name="Veneault-Fourrey C."/>
            <person name="Kuo A."/>
            <person name="Mondo S."/>
            <person name="Calhoun S."/>
            <person name="Riley R."/>
            <person name="Ohm R."/>
            <person name="LaButti K."/>
            <person name="Andreopoulos B."/>
            <person name="Pangilinan J."/>
            <person name="Nolan M."/>
            <person name="Tritt A."/>
            <person name="Clum A."/>
            <person name="Lipzen A."/>
            <person name="Daum C."/>
            <person name="Barry K."/>
            <person name="Grigoriev I.V."/>
            <person name="Vilgalys R."/>
        </authorList>
    </citation>
    <scope>NUCLEOTIDE SEQUENCE</scope>
    <source>
        <strain evidence="10">PMI_201</strain>
    </source>
</reference>
<comment type="subcellular location">
    <subcellularLocation>
        <location evidence="1">Nucleus</location>
    </subcellularLocation>
</comment>
<dbReference type="Proteomes" id="UP001201262">
    <property type="component" value="Unassembled WGS sequence"/>
</dbReference>
<evidence type="ECO:0000256" key="3">
    <source>
        <dbReference type="ARBA" id="ARBA00022833"/>
    </source>
</evidence>
<evidence type="ECO:0000256" key="2">
    <source>
        <dbReference type="ARBA" id="ARBA00022723"/>
    </source>
</evidence>
<name>A0AAD4Q1W2_9EURO</name>
<dbReference type="InterPro" id="IPR036864">
    <property type="entry name" value="Zn2-C6_fun-type_DNA-bd_sf"/>
</dbReference>
<dbReference type="RefSeq" id="XP_046076040.1">
    <property type="nucleotide sequence ID" value="XM_046221966.1"/>
</dbReference>
<keyword evidence="7" id="KW-0539">Nucleus</keyword>
<organism evidence="10 11">
    <name type="scientific">Talaromyces proteolyticus</name>
    <dbReference type="NCBI Taxonomy" id="1131652"/>
    <lineage>
        <taxon>Eukaryota</taxon>
        <taxon>Fungi</taxon>
        <taxon>Dikarya</taxon>
        <taxon>Ascomycota</taxon>
        <taxon>Pezizomycotina</taxon>
        <taxon>Eurotiomycetes</taxon>
        <taxon>Eurotiomycetidae</taxon>
        <taxon>Eurotiales</taxon>
        <taxon>Trichocomaceae</taxon>
        <taxon>Talaromyces</taxon>
        <taxon>Talaromyces sect. Bacilispori</taxon>
    </lineage>
</organism>
<feature type="compositionally biased region" description="Basic and acidic residues" evidence="8">
    <location>
        <begin position="145"/>
        <end position="154"/>
    </location>
</feature>
<dbReference type="SMART" id="SM00066">
    <property type="entry name" value="GAL4"/>
    <property type="match status" value="1"/>
</dbReference>
<dbReference type="PROSITE" id="PS50048">
    <property type="entry name" value="ZN2_CY6_FUNGAL_2"/>
    <property type="match status" value="1"/>
</dbReference>
<protein>
    <submittedName>
        <fullName evidence="10">Fungal-specific transcription factor domain-containing protein</fullName>
    </submittedName>
</protein>
<feature type="domain" description="Zn(2)-C6 fungal-type" evidence="9">
    <location>
        <begin position="10"/>
        <end position="40"/>
    </location>
</feature>
<keyword evidence="4" id="KW-0805">Transcription regulation</keyword>
<comment type="caution">
    <text evidence="10">The sequence shown here is derived from an EMBL/GenBank/DDBJ whole genome shotgun (WGS) entry which is preliminary data.</text>
</comment>
<feature type="compositionally biased region" description="Basic and acidic residues" evidence="8">
    <location>
        <begin position="83"/>
        <end position="96"/>
    </location>
</feature>
<evidence type="ECO:0000256" key="7">
    <source>
        <dbReference type="ARBA" id="ARBA00023242"/>
    </source>
</evidence>
<gene>
    <name evidence="10" type="ORF">BGW36DRAFT_457396</name>
</gene>
<keyword evidence="2" id="KW-0479">Metal-binding</keyword>
<dbReference type="InterPro" id="IPR052202">
    <property type="entry name" value="Yeast_MetPath_Reg"/>
</dbReference>
<evidence type="ECO:0000313" key="10">
    <source>
        <dbReference type="EMBL" id="KAH8703022.1"/>
    </source>
</evidence>
<dbReference type="PROSITE" id="PS00463">
    <property type="entry name" value="ZN2_CY6_FUNGAL_1"/>
    <property type="match status" value="1"/>
</dbReference>
<dbReference type="PANTHER" id="PTHR47782">
    <property type="entry name" value="ZN(II)2CYS6 TRANSCRIPTION FACTOR (EUROFUNG)-RELATED"/>
    <property type="match status" value="1"/>
</dbReference>
<dbReference type="EMBL" id="JAJTJA010000002">
    <property type="protein sequence ID" value="KAH8703022.1"/>
    <property type="molecule type" value="Genomic_DNA"/>
</dbReference>